<comment type="caution">
    <text evidence="2">The sequence shown here is derived from an EMBL/GenBank/DDBJ whole genome shotgun (WGS) entry which is preliminary data.</text>
</comment>
<protein>
    <recommendedName>
        <fullName evidence="4">WXG100 family type VII secretion target</fullName>
    </recommendedName>
</protein>
<dbReference type="SUPFAM" id="SSF140453">
    <property type="entry name" value="EsxAB dimer-like"/>
    <property type="match status" value="1"/>
</dbReference>
<dbReference type="AlphaFoldDB" id="A0A495JM56"/>
<evidence type="ECO:0000313" key="3">
    <source>
        <dbReference type="Proteomes" id="UP000277671"/>
    </source>
</evidence>
<feature type="compositionally biased region" description="Low complexity" evidence="1">
    <location>
        <begin position="1"/>
        <end position="17"/>
    </location>
</feature>
<dbReference type="OrthoDB" id="3403987at2"/>
<gene>
    <name evidence="2" type="ORF">BDK92_3760</name>
</gene>
<proteinExistence type="predicted"/>
<evidence type="ECO:0000313" key="2">
    <source>
        <dbReference type="EMBL" id="RKR89414.1"/>
    </source>
</evidence>
<dbReference type="InterPro" id="IPR036689">
    <property type="entry name" value="ESAT-6-like_sf"/>
</dbReference>
<dbReference type="RefSeq" id="WP_121157860.1">
    <property type="nucleotide sequence ID" value="NZ_RBKT01000001.1"/>
</dbReference>
<organism evidence="2 3">
    <name type="scientific">Micromonospora pisi</name>
    <dbReference type="NCBI Taxonomy" id="589240"/>
    <lineage>
        <taxon>Bacteria</taxon>
        <taxon>Bacillati</taxon>
        <taxon>Actinomycetota</taxon>
        <taxon>Actinomycetes</taxon>
        <taxon>Micromonosporales</taxon>
        <taxon>Micromonosporaceae</taxon>
        <taxon>Micromonospora</taxon>
    </lineage>
</organism>
<accession>A0A495JM56</accession>
<dbReference type="Gene3D" id="1.10.287.1060">
    <property type="entry name" value="ESAT-6-like"/>
    <property type="match status" value="1"/>
</dbReference>
<feature type="region of interest" description="Disordered" evidence="1">
    <location>
        <begin position="1"/>
        <end position="23"/>
    </location>
</feature>
<feature type="region of interest" description="Disordered" evidence="1">
    <location>
        <begin position="140"/>
        <end position="159"/>
    </location>
</feature>
<sequence length="159" mass="17103">MTAPNPGRTVPVPTGPTYSSPSPEAELHMDMVNLWTIGKTTIPGQVDELADALDKISNALESIELNWAGDSQKQAQEINERWQNCARALFGTKEHPEVGVLNRIAGGLQGAALNYHSVEEHTIEMWQKYIDLLNQMLAGQSPGDSGGGGGQQSPPISEV</sequence>
<dbReference type="EMBL" id="RBKT01000001">
    <property type="protein sequence ID" value="RKR89414.1"/>
    <property type="molecule type" value="Genomic_DNA"/>
</dbReference>
<evidence type="ECO:0008006" key="4">
    <source>
        <dbReference type="Google" id="ProtNLM"/>
    </source>
</evidence>
<reference evidence="2 3" key="1">
    <citation type="submission" date="2018-10" db="EMBL/GenBank/DDBJ databases">
        <title>Sequencing the genomes of 1000 actinobacteria strains.</title>
        <authorList>
            <person name="Klenk H.-P."/>
        </authorList>
    </citation>
    <scope>NUCLEOTIDE SEQUENCE [LARGE SCALE GENOMIC DNA]</scope>
    <source>
        <strain evidence="2 3">DSM 45175</strain>
    </source>
</reference>
<evidence type="ECO:0000256" key="1">
    <source>
        <dbReference type="SAM" id="MobiDB-lite"/>
    </source>
</evidence>
<dbReference type="Proteomes" id="UP000277671">
    <property type="component" value="Unassembled WGS sequence"/>
</dbReference>
<name>A0A495JM56_9ACTN</name>
<keyword evidence="3" id="KW-1185">Reference proteome</keyword>